<dbReference type="EMBL" id="QQNB01000001">
    <property type="protein sequence ID" value="RDE07329.1"/>
    <property type="molecule type" value="Genomic_DNA"/>
</dbReference>
<comment type="catalytic activity">
    <reaction evidence="10">
        <text>L-threonyl-[protein] + FAD = FMN-L-threonyl-[protein] + AMP + H(+)</text>
        <dbReference type="Rhea" id="RHEA:36847"/>
        <dbReference type="Rhea" id="RHEA-COMP:11060"/>
        <dbReference type="Rhea" id="RHEA-COMP:11061"/>
        <dbReference type="ChEBI" id="CHEBI:15378"/>
        <dbReference type="ChEBI" id="CHEBI:30013"/>
        <dbReference type="ChEBI" id="CHEBI:57692"/>
        <dbReference type="ChEBI" id="CHEBI:74257"/>
        <dbReference type="ChEBI" id="CHEBI:456215"/>
        <dbReference type="EC" id="2.7.1.180"/>
    </reaction>
</comment>
<evidence type="ECO:0000256" key="7">
    <source>
        <dbReference type="ARBA" id="ARBA00022827"/>
    </source>
</evidence>
<dbReference type="PANTHER" id="PTHR30040:SF2">
    <property type="entry name" value="FAD:PROTEIN FMN TRANSFERASE"/>
    <property type="match status" value="1"/>
</dbReference>
<keyword evidence="8" id="KW-0460">Magnesium</keyword>
<sequence>MNHPPAETMIERFAAMGTRFEIHVFGGCDADAVPAARRAIEALDDALTTHRPSATADLNERLLAGRPALVRNALLWEALDAVDAAYVATGGLFDPAVEHGSWSCIRRDRAASRIEATQPAALDFGAFGKGFALDHAAAILKQAGVRSALLSAGESSITVLGEHPLGGGWPFAVPHPLDPGRSLIDLELTDEAMSISSTVGSPERAAMIRPQDGARIGERRTTIVIEPSGAEAEAMSTALLVAGPDSAAALLGSGRRYRFDLDRAAAPEPVEVAA</sequence>
<dbReference type="InterPro" id="IPR003374">
    <property type="entry name" value="ApbE-like_sf"/>
</dbReference>
<dbReference type="EC" id="2.7.1.180" evidence="2"/>
<protein>
    <recommendedName>
        <fullName evidence="3">FAD:protein FMN transferase</fullName>
        <ecNumber evidence="2">2.7.1.180</ecNumber>
    </recommendedName>
    <alternativeName>
        <fullName evidence="9">Flavin transferase</fullName>
    </alternativeName>
</protein>
<evidence type="ECO:0000256" key="3">
    <source>
        <dbReference type="ARBA" id="ARBA00016337"/>
    </source>
</evidence>
<dbReference type="AlphaFoldDB" id="A0A369VZV6"/>
<proteinExistence type="predicted"/>
<evidence type="ECO:0000313" key="12">
    <source>
        <dbReference type="Proteomes" id="UP000253918"/>
    </source>
</evidence>
<keyword evidence="5 11" id="KW-0808">Transferase</keyword>
<dbReference type="GO" id="GO:0016740">
    <property type="term" value="F:transferase activity"/>
    <property type="evidence" value="ECO:0007669"/>
    <property type="project" value="UniProtKB-KW"/>
</dbReference>
<keyword evidence="12" id="KW-1185">Reference proteome</keyword>
<comment type="cofactor">
    <cofactor evidence="1">
        <name>Mg(2+)</name>
        <dbReference type="ChEBI" id="CHEBI:18420"/>
    </cofactor>
</comment>
<accession>A0A369VZV6</accession>
<dbReference type="Gene3D" id="3.10.520.10">
    <property type="entry name" value="ApbE-like domains"/>
    <property type="match status" value="2"/>
</dbReference>
<organism evidence="11 12">
    <name type="scientific">Sphingomonas aracearum</name>
    <dbReference type="NCBI Taxonomy" id="2283317"/>
    <lineage>
        <taxon>Bacteria</taxon>
        <taxon>Pseudomonadati</taxon>
        <taxon>Pseudomonadota</taxon>
        <taxon>Alphaproteobacteria</taxon>
        <taxon>Sphingomonadales</taxon>
        <taxon>Sphingomonadaceae</taxon>
        <taxon>Sphingomonas</taxon>
    </lineage>
</organism>
<gene>
    <name evidence="11" type="ORF">DVW87_06810</name>
</gene>
<name>A0A369VZV6_9SPHN</name>
<evidence type="ECO:0000256" key="5">
    <source>
        <dbReference type="ARBA" id="ARBA00022679"/>
    </source>
</evidence>
<dbReference type="Pfam" id="PF02424">
    <property type="entry name" value="ApbE"/>
    <property type="match status" value="1"/>
</dbReference>
<dbReference type="Proteomes" id="UP000253918">
    <property type="component" value="Unassembled WGS sequence"/>
</dbReference>
<keyword evidence="6" id="KW-0479">Metal-binding</keyword>
<evidence type="ECO:0000256" key="10">
    <source>
        <dbReference type="ARBA" id="ARBA00048540"/>
    </source>
</evidence>
<evidence type="ECO:0000256" key="4">
    <source>
        <dbReference type="ARBA" id="ARBA00022630"/>
    </source>
</evidence>
<reference evidence="11 12" key="1">
    <citation type="submission" date="2018-07" db="EMBL/GenBank/DDBJ databases">
        <title>a novel species of Sphingomonas isolated from the rhizosphere soil of Araceae plant.</title>
        <authorList>
            <person name="Zhiyong W."/>
            <person name="Qinglan Z."/>
            <person name="Zhiwei F."/>
            <person name="Ding X."/>
            <person name="Gejiao W."/>
            <person name="Shixue Z."/>
        </authorList>
    </citation>
    <scope>NUCLEOTIDE SEQUENCE [LARGE SCALE GENOMIC DNA]</scope>
    <source>
        <strain evidence="11 12">WZY 27</strain>
    </source>
</reference>
<dbReference type="RefSeq" id="WP_114686909.1">
    <property type="nucleotide sequence ID" value="NZ_QQNB01000001.1"/>
</dbReference>
<evidence type="ECO:0000313" key="11">
    <source>
        <dbReference type="EMBL" id="RDE07329.1"/>
    </source>
</evidence>
<comment type="caution">
    <text evidence="11">The sequence shown here is derived from an EMBL/GenBank/DDBJ whole genome shotgun (WGS) entry which is preliminary data.</text>
</comment>
<evidence type="ECO:0000256" key="8">
    <source>
        <dbReference type="ARBA" id="ARBA00022842"/>
    </source>
</evidence>
<evidence type="ECO:0000256" key="2">
    <source>
        <dbReference type="ARBA" id="ARBA00011955"/>
    </source>
</evidence>
<evidence type="ECO:0000256" key="9">
    <source>
        <dbReference type="ARBA" id="ARBA00031306"/>
    </source>
</evidence>
<keyword evidence="4" id="KW-0285">Flavoprotein</keyword>
<dbReference type="GO" id="GO:0046872">
    <property type="term" value="F:metal ion binding"/>
    <property type="evidence" value="ECO:0007669"/>
    <property type="project" value="UniProtKB-KW"/>
</dbReference>
<dbReference type="SUPFAM" id="SSF143631">
    <property type="entry name" value="ApbE-like"/>
    <property type="match status" value="1"/>
</dbReference>
<evidence type="ECO:0000256" key="6">
    <source>
        <dbReference type="ARBA" id="ARBA00022723"/>
    </source>
</evidence>
<dbReference type="OrthoDB" id="9778595at2"/>
<dbReference type="PANTHER" id="PTHR30040">
    <property type="entry name" value="THIAMINE BIOSYNTHESIS LIPOPROTEIN APBE"/>
    <property type="match status" value="1"/>
</dbReference>
<evidence type="ECO:0000256" key="1">
    <source>
        <dbReference type="ARBA" id="ARBA00001946"/>
    </source>
</evidence>
<keyword evidence="7" id="KW-0274">FAD</keyword>
<dbReference type="InterPro" id="IPR024932">
    <property type="entry name" value="ApbE"/>
</dbReference>